<gene>
    <name evidence="7" type="ORF">GCM10010919_19040</name>
</gene>
<dbReference type="Proteomes" id="UP000659697">
    <property type="component" value="Unassembled WGS sequence"/>
</dbReference>
<protein>
    <submittedName>
        <fullName evidence="7">Uncharacterized protein</fullName>
    </submittedName>
</protein>
<keyword evidence="5" id="KW-0777">Teichoic acid biosynthesis</keyword>
<dbReference type="InterPro" id="IPR051612">
    <property type="entry name" value="Teichoic_Acid_Biosynth"/>
</dbReference>
<comment type="subcellular location">
    <subcellularLocation>
        <location evidence="1">Cell membrane</location>
        <topology evidence="1">Peripheral membrane protein</topology>
    </subcellularLocation>
</comment>
<evidence type="ECO:0000256" key="6">
    <source>
        <dbReference type="ARBA" id="ARBA00023136"/>
    </source>
</evidence>
<comment type="caution">
    <text evidence="7">The sequence shown here is derived from an EMBL/GenBank/DDBJ whole genome shotgun (WGS) entry which is preliminary data.</text>
</comment>
<dbReference type="Gene3D" id="3.40.50.12580">
    <property type="match status" value="1"/>
</dbReference>
<comment type="similarity">
    <text evidence="2">Belongs to the CDP-glycerol glycerophosphotransferase family.</text>
</comment>
<sequence>MLIKELNKICYVAPANPAGRQLLAQLNIEGIMTRGIVDNLKSDPGIACLDIPLKDDCIIIVASGVAQFNIAMGLMNRGVKSKQIFLQIEKTLQVKPYRPLSIYFKNCYFKFKCLLVNCGMKFFTTKYVVYYAENFIDTNLLLQFLAHQREKDDEAILICRKMTRQPALEKKLGYMIEKHTILAFYYLCRARVIVIDHEYTSDLFRLIRTSRAVVQLWHGLPYKLISGNKHYISKPDEVFISSSAWYNDNIFNRLFLAENFRDFGYARNDIFLQSADKDELINAVSLKKLKDTIDSTGQLWVYMPTYRDNESSINLDLSRLNVLCDKYNRSLILKLHPFVLRVLASQFDFTEDDEELVIFNPFSNIYLYPSGMNIYPWLAQSEVLITDFSSVATDYLLHDRPIFYYQYDKDEYFDVRGSFLVNDDYYYAGPVATDFEMLLQLLEDYAKNGDHWQAARSMLKQRLGLTEQLATPAIYQQIKSLAE</sequence>
<accession>A0ABQ3KYG3</accession>
<dbReference type="PANTHER" id="PTHR37316:SF3">
    <property type="entry name" value="TEICHOIC ACID GLYCEROL-PHOSPHATE TRANSFERASE"/>
    <property type="match status" value="1"/>
</dbReference>
<keyword evidence="3" id="KW-1003">Cell membrane</keyword>
<dbReference type="SUPFAM" id="SSF53756">
    <property type="entry name" value="UDP-Glycosyltransferase/glycogen phosphorylase"/>
    <property type="match status" value="1"/>
</dbReference>
<evidence type="ECO:0000256" key="3">
    <source>
        <dbReference type="ARBA" id="ARBA00022475"/>
    </source>
</evidence>
<evidence type="ECO:0000256" key="1">
    <source>
        <dbReference type="ARBA" id="ARBA00004202"/>
    </source>
</evidence>
<dbReference type="RefSeq" id="WP_189432654.1">
    <property type="nucleotide sequence ID" value="NZ_BNAO01000004.1"/>
</dbReference>
<keyword evidence="4" id="KW-0808">Transferase</keyword>
<evidence type="ECO:0000313" key="8">
    <source>
        <dbReference type="Proteomes" id="UP000659697"/>
    </source>
</evidence>
<dbReference type="Pfam" id="PF04464">
    <property type="entry name" value="Glyphos_transf"/>
    <property type="match status" value="1"/>
</dbReference>
<dbReference type="EMBL" id="BNAO01000004">
    <property type="protein sequence ID" value="GHG69245.1"/>
    <property type="molecule type" value="Genomic_DNA"/>
</dbReference>
<reference evidence="8" key="1">
    <citation type="journal article" date="2019" name="Int. J. Syst. Evol. Microbiol.">
        <title>The Global Catalogue of Microorganisms (GCM) 10K type strain sequencing project: providing services to taxonomists for standard genome sequencing and annotation.</title>
        <authorList>
            <consortium name="The Broad Institute Genomics Platform"/>
            <consortium name="The Broad Institute Genome Sequencing Center for Infectious Disease"/>
            <person name="Wu L."/>
            <person name="Ma J."/>
        </authorList>
    </citation>
    <scope>NUCLEOTIDE SEQUENCE [LARGE SCALE GENOMIC DNA]</scope>
    <source>
        <strain evidence="8">CGMCC 1.7003</strain>
    </source>
</reference>
<dbReference type="InterPro" id="IPR043149">
    <property type="entry name" value="TagF_N"/>
</dbReference>
<evidence type="ECO:0000256" key="4">
    <source>
        <dbReference type="ARBA" id="ARBA00022679"/>
    </source>
</evidence>
<proteinExistence type="inferred from homology"/>
<keyword evidence="8" id="KW-1185">Reference proteome</keyword>
<evidence type="ECO:0000256" key="5">
    <source>
        <dbReference type="ARBA" id="ARBA00022944"/>
    </source>
</evidence>
<name>A0ABQ3KYG3_9ALTE</name>
<dbReference type="Gene3D" id="3.40.50.11820">
    <property type="match status" value="1"/>
</dbReference>
<dbReference type="PANTHER" id="PTHR37316">
    <property type="entry name" value="TEICHOIC ACID GLYCEROL-PHOSPHATE PRIMASE"/>
    <property type="match status" value="1"/>
</dbReference>
<dbReference type="InterPro" id="IPR007554">
    <property type="entry name" value="Glycerophosphate_synth"/>
</dbReference>
<evidence type="ECO:0000256" key="2">
    <source>
        <dbReference type="ARBA" id="ARBA00010488"/>
    </source>
</evidence>
<evidence type="ECO:0000313" key="7">
    <source>
        <dbReference type="EMBL" id="GHG69245.1"/>
    </source>
</evidence>
<dbReference type="InterPro" id="IPR043148">
    <property type="entry name" value="TagF_C"/>
</dbReference>
<organism evidence="7 8">
    <name type="scientific">Alishewanella longhuensis</name>
    <dbReference type="NCBI Taxonomy" id="1091037"/>
    <lineage>
        <taxon>Bacteria</taxon>
        <taxon>Pseudomonadati</taxon>
        <taxon>Pseudomonadota</taxon>
        <taxon>Gammaproteobacteria</taxon>
        <taxon>Alteromonadales</taxon>
        <taxon>Alteromonadaceae</taxon>
        <taxon>Alishewanella</taxon>
    </lineage>
</organism>
<keyword evidence="6" id="KW-0472">Membrane</keyword>